<gene>
    <name evidence="1" type="ORF">MM415A04249_0003</name>
</gene>
<organism evidence="1">
    <name type="scientific">viral metagenome</name>
    <dbReference type="NCBI Taxonomy" id="1070528"/>
    <lineage>
        <taxon>unclassified sequences</taxon>
        <taxon>metagenomes</taxon>
        <taxon>organismal metagenomes</taxon>
    </lineage>
</organism>
<accession>A0A6M3JID2</accession>
<reference evidence="1" key="1">
    <citation type="submission" date="2020-03" db="EMBL/GenBank/DDBJ databases">
        <title>The deep terrestrial virosphere.</title>
        <authorList>
            <person name="Holmfeldt K."/>
            <person name="Nilsson E."/>
            <person name="Simone D."/>
            <person name="Lopez-Fernandez M."/>
            <person name="Wu X."/>
            <person name="de Brujin I."/>
            <person name="Lundin D."/>
            <person name="Andersson A."/>
            <person name="Bertilsson S."/>
            <person name="Dopson M."/>
        </authorList>
    </citation>
    <scope>NUCLEOTIDE SEQUENCE</scope>
    <source>
        <strain evidence="1">MM415A04249</strain>
    </source>
</reference>
<sequence>MDLMELRVWLQEHITDEERNLEMIKESNRKMPIPDIVARRVVETQIMDYRNILRRINV</sequence>
<proteinExistence type="predicted"/>
<evidence type="ECO:0000313" key="1">
    <source>
        <dbReference type="EMBL" id="QJA69824.1"/>
    </source>
</evidence>
<name>A0A6M3JID2_9ZZZZ</name>
<dbReference type="AlphaFoldDB" id="A0A6M3JID2"/>
<protein>
    <submittedName>
        <fullName evidence="1">Uncharacterized protein</fullName>
    </submittedName>
</protein>
<dbReference type="EMBL" id="MT141739">
    <property type="protein sequence ID" value="QJA69824.1"/>
    <property type="molecule type" value="Genomic_DNA"/>
</dbReference>